<feature type="region of interest" description="Disordered" evidence="1">
    <location>
        <begin position="112"/>
        <end position="138"/>
    </location>
</feature>
<proteinExistence type="predicted"/>
<reference evidence="3" key="1">
    <citation type="submission" date="2024-06" db="EMBL/GenBank/DDBJ databases">
        <title>Multi-omics analyses provide insights into the biosynthesis of the anticancer antibiotic pleurotin in Hohenbuehelia grisea.</title>
        <authorList>
            <person name="Weaver J.A."/>
            <person name="Alberti F."/>
        </authorList>
    </citation>
    <scope>NUCLEOTIDE SEQUENCE [LARGE SCALE GENOMIC DNA]</scope>
    <source>
        <strain evidence="3">T-177</strain>
    </source>
</reference>
<name>A0ABR3JP05_9AGAR</name>
<sequence length="138" mass="15802">MQFIFDGQPSSGSPAFIQGLARRPLWLALNRGLTYLFESDLFAACAGFGVVSTKSDMIEFIKTLVCLYQEHPSWAERAFYRSKYVDATRWYGWDVEPVFDLIDELLQAQKDLQSDSEQRPIGEPLVAESRRLRSSPKM</sequence>
<evidence type="ECO:0000313" key="2">
    <source>
        <dbReference type="EMBL" id="KAL0957477.1"/>
    </source>
</evidence>
<keyword evidence="3" id="KW-1185">Reference proteome</keyword>
<protein>
    <submittedName>
        <fullName evidence="2">Uncharacterized protein</fullName>
    </submittedName>
</protein>
<evidence type="ECO:0000313" key="3">
    <source>
        <dbReference type="Proteomes" id="UP001556367"/>
    </source>
</evidence>
<accession>A0ABR3JP05</accession>
<evidence type="ECO:0000256" key="1">
    <source>
        <dbReference type="SAM" id="MobiDB-lite"/>
    </source>
</evidence>
<organism evidence="2 3">
    <name type="scientific">Hohenbuehelia grisea</name>
    <dbReference type="NCBI Taxonomy" id="104357"/>
    <lineage>
        <taxon>Eukaryota</taxon>
        <taxon>Fungi</taxon>
        <taxon>Dikarya</taxon>
        <taxon>Basidiomycota</taxon>
        <taxon>Agaricomycotina</taxon>
        <taxon>Agaricomycetes</taxon>
        <taxon>Agaricomycetidae</taxon>
        <taxon>Agaricales</taxon>
        <taxon>Pleurotineae</taxon>
        <taxon>Pleurotaceae</taxon>
        <taxon>Hohenbuehelia</taxon>
    </lineage>
</organism>
<comment type="caution">
    <text evidence="2">The sequence shown here is derived from an EMBL/GenBank/DDBJ whole genome shotgun (WGS) entry which is preliminary data.</text>
</comment>
<dbReference type="EMBL" id="JASNQZ010000005">
    <property type="protein sequence ID" value="KAL0957477.1"/>
    <property type="molecule type" value="Genomic_DNA"/>
</dbReference>
<dbReference type="Proteomes" id="UP001556367">
    <property type="component" value="Unassembled WGS sequence"/>
</dbReference>
<gene>
    <name evidence="2" type="ORF">HGRIS_001270</name>
</gene>